<dbReference type="RefSeq" id="WP_023467339.1">
    <property type="nucleotide sequence ID" value="NZ_FMYN01000002.1"/>
</dbReference>
<keyword evidence="14 16" id="KW-0234">DNA repair</keyword>
<dbReference type="GeneID" id="90835863"/>
<evidence type="ECO:0000256" key="1">
    <source>
        <dbReference type="ARBA" id="ARBA00004496"/>
    </source>
</evidence>
<dbReference type="GO" id="GO:0005829">
    <property type="term" value="C:cytosol"/>
    <property type="evidence" value="ECO:0007669"/>
    <property type="project" value="TreeGrafter"/>
</dbReference>
<dbReference type="Gene3D" id="3.40.1170.60">
    <property type="match status" value="1"/>
</dbReference>
<protein>
    <recommendedName>
        <fullName evidence="16">DNA polymerase IV</fullName>
        <shortName evidence="16">Pol IV</shortName>
        <ecNumber evidence="16">2.7.7.7</ecNumber>
    </recommendedName>
</protein>
<dbReference type="InterPro" id="IPR036775">
    <property type="entry name" value="DNA_pol_Y-fam_lit_finger_sf"/>
</dbReference>
<dbReference type="NCBIfam" id="NF002677">
    <property type="entry name" value="PRK02406.1"/>
    <property type="match status" value="1"/>
</dbReference>
<evidence type="ECO:0000313" key="19">
    <source>
        <dbReference type="EMBL" id="MEI4462260.1"/>
    </source>
</evidence>
<evidence type="ECO:0000256" key="14">
    <source>
        <dbReference type="ARBA" id="ARBA00023204"/>
    </source>
</evidence>
<evidence type="ECO:0000256" key="4">
    <source>
        <dbReference type="ARBA" id="ARBA00022457"/>
    </source>
</evidence>
<dbReference type="FunFam" id="3.30.1490.100:FF:000004">
    <property type="entry name" value="DNA polymerase IV"/>
    <property type="match status" value="1"/>
</dbReference>
<dbReference type="OrthoDB" id="9808813at2"/>
<evidence type="ECO:0000256" key="12">
    <source>
        <dbReference type="ARBA" id="ARBA00022932"/>
    </source>
</evidence>
<evidence type="ECO:0000256" key="10">
    <source>
        <dbReference type="ARBA" id="ARBA00022763"/>
    </source>
</evidence>
<dbReference type="GO" id="GO:0009432">
    <property type="term" value="P:SOS response"/>
    <property type="evidence" value="ECO:0007669"/>
    <property type="project" value="TreeGrafter"/>
</dbReference>
<dbReference type="GO" id="GO:0042276">
    <property type="term" value="P:error-prone translesion synthesis"/>
    <property type="evidence" value="ECO:0007669"/>
    <property type="project" value="TreeGrafter"/>
</dbReference>
<evidence type="ECO:0000256" key="6">
    <source>
        <dbReference type="ARBA" id="ARBA00022679"/>
    </source>
</evidence>
<dbReference type="Gene3D" id="3.30.1490.100">
    <property type="entry name" value="DNA polymerase, Y-family, little finger domain"/>
    <property type="match status" value="1"/>
</dbReference>
<keyword evidence="12 16" id="KW-0239">DNA-directed DNA polymerase</keyword>
<dbReference type="InterPro" id="IPR050116">
    <property type="entry name" value="DNA_polymerase-Y"/>
</dbReference>
<dbReference type="GO" id="GO:0000287">
    <property type="term" value="F:magnesium ion binding"/>
    <property type="evidence" value="ECO:0007669"/>
    <property type="project" value="UniProtKB-UniRule"/>
</dbReference>
<evidence type="ECO:0000313" key="21">
    <source>
        <dbReference type="Proteomes" id="UP001387110"/>
    </source>
</evidence>
<dbReference type="PANTHER" id="PTHR11076:SF33">
    <property type="entry name" value="DNA POLYMERASE KAPPA"/>
    <property type="match status" value="1"/>
</dbReference>
<reference evidence="18 20" key="1">
    <citation type="journal article" date="2015" name="Int. J. Syst. Evol. Microbiol.">
        <title>Exiguobacterium enclense sp. nov., isolated from sediment.</title>
        <authorList>
            <person name="Dastager S.G."/>
            <person name="Mawlankar R."/>
            <person name="Sonalkar V.V."/>
            <person name="Thorat M.N."/>
            <person name="Mual P."/>
            <person name="Verma A."/>
            <person name="Krishnamurthi S."/>
            <person name="Tang S.K."/>
            <person name="Li W.J."/>
        </authorList>
    </citation>
    <scope>NUCLEOTIDE SEQUENCE [LARGE SCALE GENOMIC DNA]</scope>
    <source>
        <strain evidence="18 20">NIO-1109</strain>
    </source>
</reference>
<dbReference type="AlphaFoldDB" id="A0A0V8GFI8"/>
<evidence type="ECO:0000256" key="11">
    <source>
        <dbReference type="ARBA" id="ARBA00022842"/>
    </source>
</evidence>
<dbReference type="EC" id="2.7.7.7" evidence="16"/>
<dbReference type="Proteomes" id="UP001387110">
    <property type="component" value="Unassembled WGS sequence"/>
</dbReference>
<name>A0A0V8GFI8_9BACL</name>
<dbReference type="InterPro" id="IPR053848">
    <property type="entry name" value="IMS_HHH_1"/>
</dbReference>
<feature type="active site" evidence="16">
    <location>
        <position position="105"/>
    </location>
</feature>
<dbReference type="Pfam" id="PF11799">
    <property type="entry name" value="IMS_C"/>
    <property type="match status" value="1"/>
</dbReference>
<feature type="domain" description="UmuC" evidence="17">
    <location>
        <begin position="5"/>
        <end position="186"/>
    </location>
</feature>
<dbReference type="Gene3D" id="1.10.150.20">
    <property type="entry name" value="5' to 3' exonuclease, C-terminal subdomain"/>
    <property type="match status" value="1"/>
</dbReference>
<keyword evidence="10 16" id="KW-0227">DNA damage</keyword>
<keyword evidence="7 16" id="KW-0548">Nucleotidyltransferase</keyword>
<dbReference type="Pfam" id="PF00817">
    <property type="entry name" value="IMS"/>
    <property type="match status" value="1"/>
</dbReference>
<evidence type="ECO:0000256" key="16">
    <source>
        <dbReference type="HAMAP-Rule" id="MF_01113"/>
    </source>
</evidence>
<dbReference type="Gene3D" id="3.30.70.270">
    <property type="match status" value="1"/>
</dbReference>
<sequence length="359" mass="40385">MERKIIHIDMDAFYASVEQRDRPRLKGVPVVVGGPPHARGVVATCSYEARKYGIHSAMPSRRAFQLCPRAVFIRPRFDVYRAVSAQIMALFREVTPLVEPLSLDEAYLDVTENYFDQKSATYIAQYVLQQIKERTGLTASAGVSNSKLVAKVASGYEKPNGMTVVPPEDVLSFLSPLKIGDLHGVGKVTEQALRKQGIETVADVQAMPVEQLRALLGRDRGTELHAMAHGIDERPVRPERERKSIGSETTFEEDTEDIDTIFETLIRESKSVIASLQKKELVCRTITIKWKTDTFQSRSKRHTFSEETADEERLLEETTKLFNGITFDGPIRLIGMTVSHLTTPPAARQLTWQDLDLRL</sequence>
<evidence type="ECO:0000313" key="18">
    <source>
        <dbReference type="EMBL" id="KSU49027.1"/>
    </source>
</evidence>
<keyword evidence="6 16" id="KW-0808">Transferase</keyword>
<keyword evidence="5 16" id="KW-0963">Cytoplasm</keyword>
<evidence type="ECO:0000259" key="17">
    <source>
        <dbReference type="PROSITE" id="PS50173"/>
    </source>
</evidence>
<evidence type="ECO:0000256" key="5">
    <source>
        <dbReference type="ARBA" id="ARBA00022490"/>
    </source>
</evidence>
<reference evidence="19 21" key="2">
    <citation type="submission" date="2023-12" db="EMBL/GenBank/DDBJ databases">
        <authorList>
            <person name="Easwaran N."/>
            <person name="Lazarus H.P.S."/>
        </authorList>
    </citation>
    <scope>NUCLEOTIDE SEQUENCE [LARGE SCALE GENOMIC DNA]</scope>
    <source>
        <strain evidence="19 21">VIT-2023</strain>
    </source>
</reference>
<dbReference type="GO" id="GO:0006281">
    <property type="term" value="P:DNA repair"/>
    <property type="evidence" value="ECO:0007669"/>
    <property type="project" value="UniProtKB-UniRule"/>
</dbReference>
<evidence type="ECO:0000313" key="20">
    <source>
        <dbReference type="Proteomes" id="UP000053797"/>
    </source>
</evidence>
<gene>
    <name evidence="16 19" type="primary">dinB</name>
    <name evidence="18" type="ORF">AS033_06525</name>
    <name evidence="19" type="ORF">SZL87_07500</name>
</gene>
<dbReference type="GO" id="GO:0003684">
    <property type="term" value="F:damaged DNA binding"/>
    <property type="evidence" value="ECO:0007669"/>
    <property type="project" value="InterPro"/>
</dbReference>
<dbReference type="InterPro" id="IPR043502">
    <property type="entry name" value="DNA/RNA_pol_sf"/>
</dbReference>
<keyword evidence="13 16" id="KW-0238">DNA-binding</keyword>
<keyword evidence="8 16" id="KW-0235">DNA replication</keyword>
<proteinExistence type="inferred from homology"/>
<keyword evidence="9 16" id="KW-0479">Metal-binding</keyword>
<dbReference type="GO" id="GO:0003887">
    <property type="term" value="F:DNA-directed DNA polymerase activity"/>
    <property type="evidence" value="ECO:0007669"/>
    <property type="project" value="UniProtKB-UniRule"/>
</dbReference>
<comment type="catalytic activity">
    <reaction evidence="15 16">
        <text>DNA(n) + a 2'-deoxyribonucleoside 5'-triphosphate = DNA(n+1) + diphosphate</text>
        <dbReference type="Rhea" id="RHEA:22508"/>
        <dbReference type="Rhea" id="RHEA-COMP:17339"/>
        <dbReference type="Rhea" id="RHEA-COMP:17340"/>
        <dbReference type="ChEBI" id="CHEBI:33019"/>
        <dbReference type="ChEBI" id="CHEBI:61560"/>
        <dbReference type="ChEBI" id="CHEBI:173112"/>
        <dbReference type="EC" id="2.7.7.7"/>
    </reaction>
</comment>
<feature type="binding site" evidence="16">
    <location>
        <position position="9"/>
    </location>
    <ligand>
        <name>Mg(2+)</name>
        <dbReference type="ChEBI" id="CHEBI:18420"/>
    </ligand>
</feature>
<accession>A0A0V8GFI8</accession>
<dbReference type="SUPFAM" id="SSF56672">
    <property type="entry name" value="DNA/RNA polymerases"/>
    <property type="match status" value="1"/>
</dbReference>
<dbReference type="GO" id="GO:0006261">
    <property type="term" value="P:DNA-templated DNA replication"/>
    <property type="evidence" value="ECO:0007669"/>
    <property type="project" value="UniProtKB-UniRule"/>
</dbReference>
<comment type="function">
    <text evidence="16">Poorly processive, error-prone DNA polymerase involved in untargeted mutagenesis. Copies undamaged DNA at stalled replication forks, which arise in vivo from mismatched or misaligned primer ends. These misaligned primers can be extended by PolIV. Exhibits no 3'-5' exonuclease (proofreading) activity. May be involved in translesional synthesis, in conjunction with the beta clamp from PolIII.</text>
</comment>
<evidence type="ECO:0000256" key="7">
    <source>
        <dbReference type="ARBA" id="ARBA00022695"/>
    </source>
</evidence>
<comment type="similarity">
    <text evidence="2 16">Belongs to the DNA polymerase type-Y family.</text>
</comment>
<dbReference type="EMBL" id="LNQL01000002">
    <property type="protein sequence ID" value="KSU49027.1"/>
    <property type="molecule type" value="Genomic_DNA"/>
</dbReference>
<evidence type="ECO:0000256" key="2">
    <source>
        <dbReference type="ARBA" id="ARBA00010945"/>
    </source>
</evidence>
<comment type="cofactor">
    <cofactor evidence="16">
        <name>Mg(2+)</name>
        <dbReference type="ChEBI" id="CHEBI:18420"/>
    </cofactor>
    <text evidence="16">Binds 2 magnesium ions per subunit.</text>
</comment>
<feature type="binding site" evidence="16">
    <location>
        <position position="104"/>
    </location>
    <ligand>
        <name>Mg(2+)</name>
        <dbReference type="ChEBI" id="CHEBI:18420"/>
    </ligand>
</feature>
<comment type="subcellular location">
    <subcellularLocation>
        <location evidence="1 16">Cytoplasm</location>
    </subcellularLocation>
</comment>
<evidence type="ECO:0000256" key="8">
    <source>
        <dbReference type="ARBA" id="ARBA00022705"/>
    </source>
</evidence>
<keyword evidence="21" id="KW-1185">Reference proteome</keyword>
<keyword evidence="4 16" id="KW-0515">Mutator protein</keyword>
<dbReference type="PANTHER" id="PTHR11076">
    <property type="entry name" value="DNA REPAIR POLYMERASE UMUC / TRANSFERASE FAMILY MEMBER"/>
    <property type="match status" value="1"/>
</dbReference>
<evidence type="ECO:0000256" key="15">
    <source>
        <dbReference type="ARBA" id="ARBA00049244"/>
    </source>
</evidence>
<dbReference type="FunFam" id="3.40.1170.60:FF:000001">
    <property type="entry name" value="DNA polymerase IV"/>
    <property type="match status" value="1"/>
</dbReference>
<dbReference type="HAMAP" id="MF_01113">
    <property type="entry name" value="DNApol_IV"/>
    <property type="match status" value="1"/>
</dbReference>
<dbReference type="CDD" id="cd03586">
    <property type="entry name" value="PolY_Pol_IV_kappa"/>
    <property type="match status" value="1"/>
</dbReference>
<dbReference type="Proteomes" id="UP000053797">
    <property type="component" value="Unassembled WGS sequence"/>
</dbReference>
<dbReference type="PROSITE" id="PS50173">
    <property type="entry name" value="UMUC"/>
    <property type="match status" value="1"/>
</dbReference>
<keyword evidence="11 16" id="KW-0460">Magnesium</keyword>
<evidence type="ECO:0000256" key="9">
    <source>
        <dbReference type="ARBA" id="ARBA00022723"/>
    </source>
</evidence>
<organism evidence="18 20">
    <name type="scientific">Exiguobacterium indicum</name>
    <dbReference type="NCBI Taxonomy" id="296995"/>
    <lineage>
        <taxon>Bacteria</taxon>
        <taxon>Bacillati</taxon>
        <taxon>Bacillota</taxon>
        <taxon>Bacilli</taxon>
        <taxon>Bacillales</taxon>
        <taxon>Bacillales Family XII. Incertae Sedis</taxon>
        <taxon>Exiguobacterium</taxon>
    </lineage>
</organism>
<dbReference type="InterPro" id="IPR043128">
    <property type="entry name" value="Rev_trsase/Diguanyl_cyclase"/>
</dbReference>
<dbReference type="SUPFAM" id="SSF100879">
    <property type="entry name" value="Lesion bypass DNA polymerase (Y-family), little finger domain"/>
    <property type="match status" value="1"/>
</dbReference>
<dbReference type="EMBL" id="JBAWKY010000002">
    <property type="protein sequence ID" value="MEI4462260.1"/>
    <property type="molecule type" value="Genomic_DNA"/>
</dbReference>
<feature type="site" description="Substrate discrimination" evidence="16">
    <location>
        <position position="14"/>
    </location>
</feature>
<dbReference type="InterPro" id="IPR017961">
    <property type="entry name" value="DNA_pol_Y-fam_little_finger"/>
</dbReference>
<dbReference type="InterPro" id="IPR022880">
    <property type="entry name" value="DNApol_IV"/>
</dbReference>
<dbReference type="Pfam" id="PF21999">
    <property type="entry name" value="IMS_HHH_1"/>
    <property type="match status" value="1"/>
</dbReference>
<evidence type="ECO:0000256" key="13">
    <source>
        <dbReference type="ARBA" id="ARBA00023125"/>
    </source>
</evidence>
<comment type="subunit">
    <text evidence="3 16">Monomer.</text>
</comment>
<dbReference type="InterPro" id="IPR001126">
    <property type="entry name" value="UmuC"/>
</dbReference>
<dbReference type="NCBIfam" id="NF010731">
    <property type="entry name" value="PRK14133.1"/>
    <property type="match status" value="1"/>
</dbReference>
<comment type="caution">
    <text evidence="18">The sequence shown here is derived from an EMBL/GenBank/DDBJ whole genome shotgun (WGS) entry which is preliminary data.</text>
</comment>
<evidence type="ECO:0000256" key="3">
    <source>
        <dbReference type="ARBA" id="ARBA00011245"/>
    </source>
</evidence>